<dbReference type="GO" id="GO:0006166">
    <property type="term" value="P:purine ribonucleoside salvage"/>
    <property type="evidence" value="ECO:0007669"/>
    <property type="project" value="UniProtKB-KW"/>
</dbReference>
<dbReference type="EMBL" id="WOTH01000010">
    <property type="protein sequence ID" value="NHO53637.1"/>
    <property type="molecule type" value="Genomic_DNA"/>
</dbReference>
<dbReference type="SUPFAM" id="SSF53167">
    <property type="entry name" value="Purine and uridine phosphorylases"/>
    <property type="match status" value="1"/>
</dbReference>
<dbReference type="PANTHER" id="PTHR42679">
    <property type="entry name" value="S-METHYL-5'-THIOADENOSINE PHOSPHORYLASE"/>
    <property type="match status" value="1"/>
</dbReference>
<evidence type="ECO:0000256" key="3">
    <source>
        <dbReference type="ARBA" id="ARBA00022726"/>
    </source>
</evidence>
<dbReference type="GO" id="GO:0005829">
    <property type="term" value="C:cytosol"/>
    <property type="evidence" value="ECO:0007669"/>
    <property type="project" value="TreeGrafter"/>
</dbReference>
<dbReference type="FunFam" id="3.40.50.1580:FF:000012">
    <property type="entry name" value="Probable 6-oxopurine nucleoside phosphorylase"/>
    <property type="match status" value="1"/>
</dbReference>
<accession>A0A967B4K2</accession>
<gene>
    <name evidence="4" type="primary">mtnP</name>
    <name evidence="6" type="ORF">GOB87_06625</name>
</gene>
<evidence type="ECO:0000256" key="4">
    <source>
        <dbReference type="HAMAP-Rule" id="MF_01963"/>
    </source>
</evidence>
<dbReference type="InterPro" id="IPR035994">
    <property type="entry name" value="Nucleoside_phosphorylase_sf"/>
</dbReference>
<feature type="site" description="Important for substrate specificity" evidence="4">
    <location>
        <position position="229"/>
    </location>
</feature>
<protein>
    <recommendedName>
        <fullName evidence="4">S-methyl-5'-thioadenosine phosphorylase</fullName>
        <ecNumber evidence="4">2.4.2.28</ecNumber>
    </recommendedName>
    <alternativeName>
        <fullName evidence="4">5'-methylthioadenosine phosphorylase</fullName>
        <shortName evidence="4">MTA phosphorylase</shortName>
        <shortName evidence="4">MTAP</shortName>
    </alternativeName>
</protein>
<comment type="caution">
    <text evidence="6">The sequence shown here is derived from an EMBL/GenBank/DDBJ whole genome shotgun (WGS) entry which is preliminary data.</text>
</comment>
<reference evidence="6" key="1">
    <citation type="submission" date="2019-11" db="EMBL/GenBank/DDBJ databases">
        <title>Description of new Acetobacter species.</title>
        <authorList>
            <person name="Cleenwerck I."/>
            <person name="Sombolestani A.S."/>
        </authorList>
    </citation>
    <scope>NUCLEOTIDE SEQUENCE</scope>
    <source>
        <strain evidence="6">LMG 1626</strain>
    </source>
</reference>
<feature type="binding site" evidence="4">
    <location>
        <begin position="216"/>
        <end position="218"/>
    </location>
    <ligand>
        <name>substrate</name>
    </ligand>
</feature>
<dbReference type="Pfam" id="PF01048">
    <property type="entry name" value="PNP_UDP_1"/>
    <property type="match status" value="1"/>
</dbReference>
<feature type="binding site" evidence="4">
    <location>
        <begin position="94"/>
        <end position="95"/>
    </location>
    <ligand>
        <name>phosphate</name>
        <dbReference type="ChEBI" id="CHEBI:43474"/>
    </ligand>
</feature>
<comment type="catalytic activity">
    <reaction evidence="4">
        <text>S-methyl-5'-thioadenosine + phosphate = 5-(methylsulfanyl)-alpha-D-ribose 1-phosphate + adenine</text>
        <dbReference type="Rhea" id="RHEA:11852"/>
        <dbReference type="ChEBI" id="CHEBI:16708"/>
        <dbReference type="ChEBI" id="CHEBI:17509"/>
        <dbReference type="ChEBI" id="CHEBI:43474"/>
        <dbReference type="ChEBI" id="CHEBI:58533"/>
        <dbReference type="EC" id="2.4.2.28"/>
    </reaction>
</comment>
<evidence type="ECO:0000256" key="2">
    <source>
        <dbReference type="ARBA" id="ARBA00022679"/>
    </source>
</evidence>
<feature type="binding site" evidence="4">
    <location>
        <position position="19"/>
    </location>
    <ligand>
        <name>phosphate</name>
        <dbReference type="ChEBI" id="CHEBI:43474"/>
    </ligand>
</feature>
<comment type="subunit">
    <text evidence="4">Homohexamer. Dimer of a homotrimer.</text>
</comment>
<dbReference type="InterPro" id="IPR000845">
    <property type="entry name" value="Nucleoside_phosphorylase_d"/>
</dbReference>
<dbReference type="AlphaFoldDB" id="A0A967B4K2"/>
<evidence type="ECO:0000259" key="5">
    <source>
        <dbReference type="Pfam" id="PF01048"/>
    </source>
</evidence>
<sequence>MSTNPAQAVQPVIGIIGGSGLYEIAGLENKEWRKVETPWGAPSDELLFGTLDGVRCVFLPRHGRGHPLPPSRLNYRANVAAMKMSGVTDIVSLSAVGSLREELPPGHFVIVDQFIDRSFAREKSFFDTGCVAHVSVADPVCPRIGDVAQAKLTEMGIAHTRGGTYLVMEGPQFSTRAESELYRQWGCSVIGMTNMPEAKLAREAEICYATVAMVTDYDCWHQDHDSVTVDAVVRVMKQNADHARALIKAMIPALGAPRGLCPAGCDRALEYALITAPEARDPALVSKLEAVASRVLKAG</sequence>
<dbReference type="InterPro" id="IPR010044">
    <property type="entry name" value="MTAP"/>
</dbReference>
<feature type="binding site" evidence="4">
    <location>
        <position position="193"/>
    </location>
    <ligand>
        <name>phosphate</name>
        <dbReference type="ChEBI" id="CHEBI:43474"/>
    </ligand>
</feature>
<comment type="pathway">
    <text evidence="4">Amino-acid biosynthesis; L-methionine biosynthesis via salvage pathway; S-methyl-5-thio-alpha-D-ribose 1-phosphate from S-methyl-5'-thioadenosine (phosphorylase route): step 1/1.</text>
</comment>
<proteinExistence type="inferred from homology"/>
<dbReference type="Gene3D" id="3.40.50.1580">
    <property type="entry name" value="Nucleoside phosphorylase domain"/>
    <property type="match status" value="1"/>
</dbReference>
<keyword evidence="3 4" id="KW-0660">Purine salvage</keyword>
<evidence type="ECO:0000313" key="7">
    <source>
        <dbReference type="Proteomes" id="UP000597459"/>
    </source>
</evidence>
<dbReference type="PANTHER" id="PTHR42679:SF2">
    <property type="entry name" value="S-METHYL-5'-THIOADENOSINE PHOSPHORYLASE"/>
    <property type="match status" value="1"/>
</dbReference>
<feature type="binding site" evidence="4">
    <location>
        <begin position="61"/>
        <end position="62"/>
    </location>
    <ligand>
        <name>phosphate</name>
        <dbReference type="ChEBI" id="CHEBI:43474"/>
    </ligand>
</feature>
<organism evidence="6 7">
    <name type="scientific">Acetobacter estunensis</name>
    <dbReference type="NCBI Taxonomy" id="104097"/>
    <lineage>
        <taxon>Bacteria</taxon>
        <taxon>Pseudomonadati</taxon>
        <taxon>Pseudomonadota</taxon>
        <taxon>Alphaproteobacteria</taxon>
        <taxon>Acetobacterales</taxon>
        <taxon>Acetobacteraceae</taxon>
        <taxon>Acetobacter</taxon>
    </lineage>
</organism>
<keyword evidence="1 4" id="KW-0328">Glycosyltransferase</keyword>
<keyword evidence="2 4" id="KW-0808">Transferase</keyword>
<dbReference type="HAMAP" id="MF_01963">
    <property type="entry name" value="MTAP"/>
    <property type="match status" value="1"/>
</dbReference>
<comment type="function">
    <text evidence="4">Catalyzes the reversible phosphorylation of S-methyl-5'-thioadenosine (MTA) to adenine and 5-methylthioribose-1-phosphate. Involved in the breakdown of MTA, a major by-product of polyamine biosynthesis. Responsible for the first step in the methionine salvage pathway after MTA has been generated from S-adenosylmethionine. Has broad substrate specificity with 6-aminopurine nucleosides as preferred substrates.</text>
</comment>
<keyword evidence="7" id="KW-1185">Reference proteome</keyword>
<dbReference type="PROSITE" id="PS01240">
    <property type="entry name" value="PNP_MTAP_2"/>
    <property type="match status" value="1"/>
</dbReference>
<dbReference type="NCBIfam" id="NF006492">
    <property type="entry name" value="PRK08931.1"/>
    <property type="match status" value="1"/>
</dbReference>
<dbReference type="NCBIfam" id="TIGR01694">
    <property type="entry name" value="MTAP"/>
    <property type="match status" value="1"/>
</dbReference>
<dbReference type="Proteomes" id="UP000597459">
    <property type="component" value="Unassembled WGS sequence"/>
</dbReference>
<evidence type="ECO:0000313" key="6">
    <source>
        <dbReference type="EMBL" id="NHO53637.1"/>
    </source>
</evidence>
<feature type="domain" description="Nucleoside phosphorylase" evidence="5">
    <location>
        <begin position="13"/>
        <end position="251"/>
    </location>
</feature>
<dbReference type="GO" id="GO:0017061">
    <property type="term" value="F:S-methyl-5-thioadenosine phosphorylase activity"/>
    <property type="evidence" value="ECO:0007669"/>
    <property type="project" value="UniProtKB-UniRule"/>
</dbReference>
<dbReference type="RefSeq" id="WP_166314071.1">
    <property type="nucleotide sequence ID" value="NZ_WOTH01000010.1"/>
</dbReference>
<dbReference type="EC" id="2.4.2.28" evidence="4"/>
<dbReference type="GO" id="GO:0019509">
    <property type="term" value="P:L-methionine salvage from methylthioadenosine"/>
    <property type="evidence" value="ECO:0007669"/>
    <property type="project" value="UniProtKB-UniRule"/>
</dbReference>
<dbReference type="CDD" id="cd09010">
    <property type="entry name" value="MTAP_SsMTAPII_like_MTIP"/>
    <property type="match status" value="1"/>
</dbReference>
<evidence type="ECO:0000256" key="1">
    <source>
        <dbReference type="ARBA" id="ARBA00022676"/>
    </source>
</evidence>
<name>A0A967B4K2_9PROT</name>
<dbReference type="InterPro" id="IPR018099">
    <property type="entry name" value="Purine_phosphorylase-2_CS"/>
</dbReference>
<comment type="similarity">
    <text evidence="4">Belongs to the PNP/MTAP phosphorylase family. MTAP subfamily.</text>
</comment>
<feature type="site" description="Important for substrate specificity" evidence="4">
    <location>
        <position position="174"/>
    </location>
</feature>
<feature type="binding site" evidence="4">
    <location>
        <position position="192"/>
    </location>
    <ligand>
        <name>substrate</name>
    </ligand>
</feature>